<dbReference type="AlphaFoldDB" id="A0A699UAI0"/>
<organism evidence="2">
    <name type="scientific">Tanacetum cinerariifolium</name>
    <name type="common">Dalmatian daisy</name>
    <name type="synonym">Chrysanthemum cinerariifolium</name>
    <dbReference type="NCBI Taxonomy" id="118510"/>
    <lineage>
        <taxon>Eukaryota</taxon>
        <taxon>Viridiplantae</taxon>
        <taxon>Streptophyta</taxon>
        <taxon>Embryophyta</taxon>
        <taxon>Tracheophyta</taxon>
        <taxon>Spermatophyta</taxon>
        <taxon>Magnoliopsida</taxon>
        <taxon>eudicotyledons</taxon>
        <taxon>Gunneridae</taxon>
        <taxon>Pentapetalae</taxon>
        <taxon>asterids</taxon>
        <taxon>campanulids</taxon>
        <taxon>Asterales</taxon>
        <taxon>Asteraceae</taxon>
        <taxon>Asteroideae</taxon>
        <taxon>Anthemideae</taxon>
        <taxon>Anthemidinae</taxon>
        <taxon>Tanacetum</taxon>
    </lineage>
</organism>
<gene>
    <name evidence="2" type="ORF">Tci_890167</name>
</gene>
<accession>A0A699UAI0</accession>
<feature type="non-terminal residue" evidence="2">
    <location>
        <position position="81"/>
    </location>
</feature>
<feature type="chain" id="PRO_5025430961" evidence="1">
    <location>
        <begin position="21"/>
        <end position="81"/>
    </location>
</feature>
<evidence type="ECO:0000313" key="2">
    <source>
        <dbReference type="EMBL" id="GFD18198.1"/>
    </source>
</evidence>
<keyword evidence="1" id="KW-0732">Signal</keyword>
<evidence type="ECO:0000256" key="1">
    <source>
        <dbReference type="SAM" id="SignalP"/>
    </source>
</evidence>
<dbReference type="EMBL" id="BKCJ011305848">
    <property type="protein sequence ID" value="GFD18198.1"/>
    <property type="molecule type" value="Genomic_DNA"/>
</dbReference>
<comment type="caution">
    <text evidence="2">The sequence shown here is derived from an EMBL/GenBank/DDBJ whole genome shotgun (WGS) entry which is preliminary data.</text>
</comment>
<protein>
    <submittedName>
        <fullName evidence="2">Uncharacterized protein</fullName>
    </submittedName>
</protein>
<reference evidence="2" key="1">
    <citation type="journal article" date="2019" name="Sci. Rep.">
        <title>Draft genome of Tanacetum cinerariifolium, the natural source of mosquito coil.</title>
        <authorList>
            <person name="Yamashiro T."/>
            <person name="Shiraishi A."/>
            <person name="Satake H."/>
            <person name="Nakayama K."/>
        </authorList>
    </citation>
    <scope>NUCLEOTIDE SEQUENCE</scope>
</reference>
<proteinExistence type="predicted"/>
<name>A0A699UAI0_TANCI</name>
<feature type="signal peptide" evidence="1">
    <location>
        <begin position="1"/>
        <end position="20"/>
    </location>
</feature>
<sequence>MKKYILSLLLSCASAGIAHATTFDFSQLHYKNAPSYASKARLRQLLGTPARVTQPNYECGSLAGKAFYSLHYGRAVYTGNA</sequence>